<accession>A0A6P7WQX2</accession>
<dbReference type="InterPro" id="IPR032794">
    <property type="entry name" value="LINES_N"/>
</dbReference>
<dbReference type="Pfam" id="PF14695">
    <property type="entry name" value="LINES_C"/>
    <property type="match status" value="1"/>
</dbReference>
<keyword evidence="4" id="KW-1185">Reference proteome</keyword>
<reference evidence="5" key="1">
    <citation type="submission" date="2025-08" db="UniProtKB">
        <authorList>
            <consortium name="RefSeq"/>
        </authorList>
    </citation>
    <scope>IDENTIFICATION</scope>
</reference>
<dbReference type="PANTHER" id="PTHR16057">
    <property type="entry name" value="WINS1, 2 PROTEIN"/>
    <property type="match status" value="1"/>
</dbReference>
<feature type="domain" description="Protein Lines C-terminal" evidence="3">
    <location>
        <begin position="699"/>
        <end position="733"/>
    </location>
</feature>
<dbReference type="InterPro" id="IPR029415">
    <property type="entry name" value="Lines_C"/>
</dbReference>
<organism evidence="4 5">
    <name type="scientific">Microcaecilia unicolor</name>
    <dbReference type="NCBI Taxonomy" id="1415580"/>
    <lineage>
        <taxon>Eukaryota</taxon>
        <taxon>Metazoa</taxon>
        <taxon>Chordata</taxon>
        <taxon>Craniata</taxon>
        <taxon>Vertebrata</taxon>
        <taxon>Euteleostomi</taxon>
        <taxon>Amphibia</taxon>
        <taxon>Gymnophiona</taxon>
        <taxon>Siphonopidae</taxon>
        <taxon>Microcaecilia</taxon>
    </lineage>
</organism>
<dbReference type="PANTHER" id="PTHR16057:SF1">
    <property type="entry name" value="PROTEIN LINES HOMOLOG 1"/>
    <property type="match status" value="1"/>
</dbReference>
<dbReference type="InParanoid" id="A0A6P7WQX2"/>
<evidence type="ECO:0000256" key="1">
    <source>
        <dbReference type="SAM" id="MobiDB-lite"/>
    </source>
</evidence>
<feature type="domain" description="Protein Lines N-terminal" evidence="2">
    <location>
        <begin position="184"/>
        <end position="537"/>
    </location>
</feature>
<dbReference type="KEGG" id="muo:115459909"/>
<feature type="region of interest" description="Disordered" evidence="1">
    <location>
        <begin position="56"/>
        <end position="75"/>
    </location>
</feature>
<protein>
    <submittedName>
        <fullName evidence="5">Protein Lines homolog 1</fullName>
    </submittedName>
</protein>
<dbReference type="Proteomes" id="UP000515156">
    <property type="component" value="Chromosome 1"/>
</dbReference>
<name>A0A6P7WQX2_9AMPH</name>
<dbReference type="OrthoDB" id="8251209at2759"/>
<evidence type="ECO:0000259" key="2">
    <source>
        <dbReference type="Pfam" id="PF14694"/>
    </source>
</evidence>
<dbReference type="AlphaFoldDB" id="A0A6P7WQX2"/>
<dbReference type="GeneID" id="115459909"/>
<dbReference type="CTD" id="55180"/>
<dbReference type="InterPro" id="IPR024875">
    <property type="entry name" value="Protein_Lines"/>
</dbReference>
<feature type="compositionally biased region" description="Low complexity" evidence="1">
    <location>
        <begin position="559"/>
        <end position="573"/>
    </location>
</feature>
<evidence type="ECO:0000313" key="4">
    <source>
        <dbReference type="Proteomes" id="UP000515156"/>
    </source>
</evidence>
<feature type="region of interest" description="Disordered" evidence="1">
    <location>
        <begin position="557"/>
        <end position="577"/>
    </location>
</feature>
<dbReference type="Pfam" id="PF14694">
    <property type="entry name" value="LINES_N"/>
    <property type="match status" value="1"/>
</dbReference>
<gene>
    <name evidence="5" type="primary">LINS1</name>
</gene>
<sequence length="750" mass="83699">MVTEKKEKSCSKEMVVLHQIHRSVLAGAVLTTDSRECAAVLSSQIAPAAFRQRSKSRAEDAAARRTMQSQEKDSPRETALLQLSLIKTMVAKTLCLETSQCIRRKCTEIVGILLEQTRIDSKIVSLLGCPDRLMAHLASKCMAKLVLFQLKEESKVNEVWLCACLEIFSHPAKDPSAEYLGCLLDVLKSIFRDRSLHMAESLPKLLDPLDATLESLYDFLLSPSSSHSCQSGSWDSAVVNNLSAFVDLLEVLVALRGSLQPCYRCQRSVFLKTSHVLQSVSTSVPYFIKKKLVLLLKKCLLSKTGEDLLPAPLPLQALRDLYSEGDMLALAQAVLQAVNSSWLQQICVERQNSYFGGTTTILEMDARASPDIGILRALSLALLKALEIQLQRSALEAGVKADLQNFMSRLMTFLQSYLQRPRLEHACEWISLIFIEQDDDMLEAVKTLLALYLECERFCDKPPPVMHLGEDDTSAAAVTHESGYNPHCLFLFFLSSIMFDSTVLLDFLISSETCFLEYFVRYLKLLKGHWPHFCHICKHFYTGVIKEPLSVCEARASKPESSSGGTSSSFPETDVATPLSLTPAQKPLVTVRKQKGMQSVKPSQSDTSSLGALQSLVDYDSSEESEVEMLERECEPNIKQSYARHSKIRKAGSRDEGKEVDRPVLGTTIFRPKACPVPSFQQKPCDDGTSSEELLFRSVQCLDELQRAVSRLHRRNLFPYNPSALLKLLVHIHSLAREAESAVKGTELTY</sequence>
<dbReference type="RefSeq" id="XP_030045602.1">
    <property type="nucleotide sequence ID" value="XM_030189742.1"/>
</dbReference>
<dbReference type="FunCoup" id="A0A6P7WQX2">
    <property type="interactions" value="965"/>
</dbReference>
<evidence type="ECO:0000259" key="3">
    <source>
        <dbReference type="Pfam" id="PF14695"/>
    </source>
</evidence>
<proteinExistence type="predicted"/>
<evidence type="ECO:0000313" key="5">
    <source>
        <dbReference type="RefSeq" id="XP_030045602.1"/>
    </source>
</evidence>